<sequence>MTISFAEKGCIAWASRRHADDSSDDPKINQ</sequence>
<dbReference type="EMBL" id="GBXM01074128">
    <property type="protein sequence ID" value="JAH34449.1"/>
    <property type="molecule type" value="Transcribed_RNA"/>
</dbReference>
<name>A0A0E9RYZ4_ANGAN</name>
<reference evidence="1" key="1">
    <citation type="submission" date="2014-11" db="EMBL/GenBank/DDBJ databases">
        <authorList>
            <person name="Amaro Gonzalez C."/>
        </authorList>
    </citation>
    <scope>NUCLEOTIDE SEQUENCE</scope>
</reference>
<dbReference type="AlphaFoldDB" id="A0A0E9RYZ4"/>
<accession>A0A0E9RYZ4</accession>
<proteinExistence type="predicted"/>
<reference evidence="1" key="2">
    <citation type="journal article" date="2015" name="Fish Shellfish Immunol.">
        <title>Early steps in the European eel (Anguilla anguilla)-Vibrio vulnificus interaction in the gills: Role of the RtxA13 toxin.</title>
        <authorList>
            <person name="Callol A."/>
            <person name="Pajuelo D."/>
            <person name="Ebbesson L."/>
            <person name="Teles M."/>
            <person name="MacKenzie S."/>
            <person name="Amaro C."/>
        </authorList>
    </citation>
    <scope>NUCLEOTIDE SEQUENCE</scope>
</reference>
<organism evidence="1">
    <name type="scientific">Anguilla anguilla</name>
    <name type="common">European freshwater eel</name>
    <name type="synonym">Muraena anguilla</name>
    <dbReference type="NCBI Taxonomy" id="7936"/>
    <lineage>
        <taxon>Eukaryota</taxon>
        <taxon>Metazoa</taxon>
        <taxon>Chordata</taxon>
        <taxon>Craniata</taxon>
        <taxon>Vertebrata</taxon>
        <taxon>Euteleostomi</taxon>
        <taxon>Actinopterygii</taxon>
        <taxon>Neopterygii</taxon>
        <taxon>Teleostei</taxon>
        <taxon>Anguilliformes</taxon>
        <taxon>Anguillidae</taxon>
        <taxon>Anguilla</taxon>
    </lineage>
</organism>
<evidence type="ECO:0000313" key="1">
    <source>
        <dbReference type="EMBL" id="JAH34449.1"/>
    </source>
</evidence>
<protein>
    <submittedName>
        <fullName evidence="1">Uncharacterized protein</fullName>
    </submittedName>
</protein>